<keyword evidence="7" id="KW-1185">Reference proteome</keyword>
<evidence type="ECO:0000259" key="5">
    <source>
        <dbReference type="Pfam" id="PF00496"/>
    </source>
</evidence>
<gene>
    <name evidence="6" type="ORF">GCM10009765_55870</name>
</gene>
<proteinExistence type="inferred from homology"/>
<dbReference type="EMBL" id="BAAANY010000022">
    <property type="protein sequence ID" value="GAA1699282.1"/>
    <property type="molecule type" value="Genomic_DNA"/>
</dbReference>
<keyword evidence="2" id="KW-0813">Transport</keyword>
<dbReference type="InterPro" id="IPR000914">
    <property type="entry name" value="SBP_5_dom"/>
</dbReference>
<dbReference type="Pfam" id="PF00496">
    <property type="entry name" value="SBP_bac_5"/>
    <property type="match status" value="1"/>
</dbReference>
<dbReference type="Gene3D" id="3.40.190.10">
    <property type="entry name" value="Periplasmic binding protein-like II"/>
    <property type="match status" value="1"/>
</dbReference>
<comment type="similarity">
    <text evidence="1">Belongs to the bacterial solute-binding protein 5 family.</text>
</comment>
<dbReference type="InterPro" id="IPR039424">
    <property type="entry name" value="SBP_5"/>
</dbReference>
<dbReference type="PIRSF" id="PIRSF002741">
    <property type="entry name" value="MppA"/>
    <property type="match status" value="1"/>
</dbReference>
<evidence type="ECO:0000256" key="2">
    <source>
        <dbReference type="ARBA" id="ARBA00022448"/>
    </source>
</evidence>
<feature type="signal peptide" evidence="4">
    <location>
        <begin position="1"/>
        <end position="20"/>
    </location>
</feature>
<evidence type="ECO:0000256" key="3">
    <source>
        <dbReference type="ARBA" id="ARBA00022729"/>
    </source>
</evidence>
<protein>
    <submittedName>
        <fullName evidence="6">ABC transporter substrate-binding protein</fullName>
    </submittedName>
</protein>
<dbReference type="PANTHER" id="PTHR30290">
    <property type="entry name" value="PERIPLASMIC BINDING COMPONENT OF ABC TRANSPORTER"/>
    <property type="match status" value="1"/>
</dbReference>
<organism evidence="6 7">
    <name type="scientific">Fodinicola feengrottensis</name>
    <dbReference type="NCBI Taxonomy" id="435914"/>
    <lineage>
        <taxon>Bacteria</taxon>
        <taxon>Bacillati</taxon>
        <taxon>Actinomycetota</taxon>
        <taxon>Actinomycetes</taxon>
        <taxon>Mycobacteriales</taxon>
        <taxon>Fodinicola</taxon>
    </lineage>
</organism>
<dbReference type="CDD" id="cd08509">
    <property type="entry name" value="PBP2_TmCBP_oligosaccharides_like"/>
    <property type="match status" value="1"/>
</dbReference>
<dbReference type="PROSITE" id="PS51257">
    <property type="entry name" value="PROKAR_LIPOPROTEIN"/>
    <property type="match status" value="1"/>
</dbReference>
<dbReference type="Gene3D" id="3.90.76.10">
    <property type="entry name" value="Dipeptide-binding Protein, Domain 1"/>
    <property type="match status" value="1"/>
</dbReference>
<dbReference type="PANTHER" id="PTHR30290:SF9">
    <property type="entry name" value="OLIGOPEPTIDE-BINDING PROTEIN APPA"/>
    <property type="match status" value="1"/>
</dbReference>
<dbReference type="InterPro" id="IPR030678">
    <property type="entry name" value="Peptide/Ni-bd"/>
</dbReference>
<dbReference type="Gene3D" id="3.10.105.10">
    <property type="entry name" value="Dipeptide-binding Protein, Domain 3"/>
    <property type="match status" value="1"/>
</dbReference>
<name>A0ABN2I622_9ACTN</name>
<keyword evidence="3 4" id="KW-0732">Signal</keyword>
<dbReference type="Proteomes" id="UP001500618">
    <property type="component" value="Unassembled WGS sequence"/>
</dbReference>
<reference evidence="6 7" key="1">
    <citation type="journal article" date="2019" name="Int. J. Syst. Evol. Microbiol.">
        <title>The Global Catalogue of Microorganisms (GCM) 10K type strain sequencing project: providing services to taxonomists for standard genome sequencing and annotation.</title>
        <authorList>
            <consortium name="The Broad Institute Genomics Platform"/>
            <consortium name="The Broad Institute Genome Sequencing Center for Infectious Disease"/>
            <person name="Wu L."/>
            <person name="Ma J."/>
        </authorList>
    </citation>
    <scope>NUCLEOTIDE SEQUENCE [LARGE SCALE GENOMIC DNA]</scope>
    <source>
        <strain evidence="6 7">JCM 14718</strain>
    </source>
</reference>
<accession>A0ABN2I622</accession>
<evidence type="ECO:0000256" key="1">
    <source>
        <dbReference type="ARBA" id="ARBA00005695"/>
    </source>
</evidence>
<comment type="caution">
    <text evidence="6">The sequence shown here is derived from an EMBL/GenBank/DDBJ whole genome shotgun (WGS) entry which is preliminary data.</text>
</comment>
<evidence type="ECO:0000313" key="7">
    <source>
        <dbReference type="Proteomes" id="UP001500618"/>
    </source>
</evidence>
<feature type="chain" id="PRO_5046176086" evidence="4">
    <location>
        <begin position="21"/>
        <end position="548"/>
    </location>
</feature>
<dbReference type="SUPFAM" id="SSF53850">
    <property type="entry name" value="Periplasmic binding protein-like II"/>
    <property type="match status" value="1"/>
</dbReference>
<evidence type="ECO:0000313" key="6">
    <source>
        <dbReference type="EMBL" id="GAA1699282.1"/>
    </source>
</evidence>
<dbReference type="RefSeq" id="WP_344313362.1">
    <property type="nucleotide sequence ID" value="NZ_BAAANY010000022.1"/>
</dbReference>
<feature type="domain" description="Solute-binding protein family 5" evidence="5">
    <location>
        <begin position="81"/>
        <end position="443"/>
    </location>
</feature>
<sequence>MRRPLIAALSATVLATAGLAGCGAGAGQAAAAKDTLVVMADSAASYQRNFNPFSTAVNAGARGLIYEPLTIYTPMKPDQATPWLATSSQWSDGGHKLTIDIRTGVRWSDGKPFSSKDVAFTFDLLRKNPALNITNVTDTSATAPDAKTVVLSFDQPGYAQTLKIGAITPVPEHVYTGKDPMTFTDPNPIGTGPYTLDTFSPQVYTYKANPTYWQAGKISVKKIQFPTVSANSFDSLLGQGRLDWSGGFVAHVDQIFVNKDKAHNQYWYPADGLVNLVSNLKRAPLDSVPVRKAISTAIDRAALSKVAALGYETAASPTGLVRPAYDSYLDPQYKDLQFKTDAAAANTLLDKAGLRKGADGIRVGPGGKKLAFTLLVPSGFSDWVTMARLIQSQLKGVGIEVDPQGKSTQAWKAALKTGNYDMAIAGSVGGSSPYDLYRPFLSSKLTAPIGQQALSNYSRWSDPATDGYLSTFDQTEDATQLRNAVYGLEKVMVEQLPVIPLLGSANWSQTRTTKFTGWPSATDPYALPAPYQFPDNLLVITHLKRATG</sequence>
<evidence type="ECO:0000256" key="4">
    <source>
        <dbReference type="SAM" id="SignalP"/>
    </source>
</evidence>